<dbReference type="PRINTS" id="PR01491">
    <property type="entry name" value="KVCHANNEL"/>
</dbReference>
<dbReference type="Gene3D" id="1.20.120.350">
    <property type="entry name" value="Voltage-gated potassium channels. Chain C"/>
    <property type="match status" value="1"/>
</dbReference>
<evidence type="ECO:0000256" key="3">
    <source>
        <dbReference type="ARBA" id="ARBA00022538"/>
    </source>
</evidence>
<comment type="subcellular location">
    <subcellularLocation>
        <location evidence="1">Membrane</location>
        <topology evidence="1">Multi-pass membrane protein</topology>
    </subcellularLocation>
</comment>
<evidence type="ECO:0000256" key="1">
    <source>
        <dbReference type="ARBA" id="ARBA00004141"/>
    </source>
</evidence>
<keyword evidence="2" id="KW-0813">Transport</keyword>
<keyword evidence="3" id="KW-0633">Potassium transport</keyword>
<dbReference type="EMBL" id="LLVT01000001">
    <property type="protein sequence ID" value="KSW13428.1"/>
    <property type="molecule type" value="Genomic_DNA"/>
</dbReference>
<dbReference type="OrthoDB" id="9799090at2"/>
<dbReference type="GO" id="GO:0001508">
    <property type="term" value="P:action potential"/>
    <property type="evidence" value="ECO:0007669"/>
    <property type="project" value="TreeGrafter"/>
</dbReference>
<evidence type="ECO:0000256" key="9">
    <source>
        <dbReference type="ARBA" id="ARBA00023065"/>
    </source>
</evidence>
<dbReference type="Proteomes" id="UP000054686">
    <property type="component" value="Unassembled WGS sequence"/>
</dbReference>
<feature type="domain" description="Ion transport" evidence="13">
    <location>
        <begin position="18"/>
        <end position="219"/>
    </location>
</feature>
<dbReference type="PRINTS" id="PR00169">
    <property type="entry name" value="KCHANNEL"/>
</dbReference>
<dbReference type="Gene3D" id="1.10.287.70">
    <property type="match status" value="1"/>
</dbReference>
<feature type="transmembrane region" description="Helical" evidence="12">
    <location>
        <begin position="202"/>
        <end position="223"/>
    </location>
</feature>
<keyword evidence="9" id="KW-0406">Ion transport</keyword>
<name>A0A0V8RZE2_9ACTO</name>
<dbReference type="RefSeq" id="WP_060566191.1">
    <property type="nucleotide sequence ID" value="NZ_CP040006.1"/>
</dbReference>
<feature type="transmembrane region" description="Helical" evidence="12">
    <location>
        <begin position="16"/>
        <end position="36"/>
    </location>
</feature>
<protein>
    <submittedName>
        <fullName evidence="14">Ion transporter</fullName>
    </submittedName>
</protein>
<evidence type="ECO:0000259" key="13">
    <source>
        <dbReference type="Pfam" id="PF00520"/>
    </source>
</evidence>
<comment type="caution">
    <text evidence="14">The sequence shown here is derived from an EMBL/GenBank/DDBJ whole genome shotgun (WGS) entry which is preliminary data.</text>
</comment>
<dbReference type="PANTHER" id="PTHR11537:SF254">
    <property type="entry name" value="POTASSIUM VOLTAGE-GATED CHANNEL PROTEIN SHAB"/>
    <property type="match status" value="1"/>
</dbReference>
<dbReference type="GO" id="GO:0008076">
    <property type="term" value="C:voltage-gated potassium channel complex"/>
    <property type="evidence" value="ECO:0007669"/>
    <property type="project" value="InterPro"/>
</dbReference>
<dbReference type="InterPro" id="IPR027359">
    <property type="entry name" value="Volt_channel_dom_sf"/>
</dbReference>
<keyword evidence="7" id="KW-0630">Potassium</keyword>
<evidence type="ECO:0000256" key="5">
    <source>
        <dbReference type="ARBA" id="ARBA00022826"/>
    </source>
</evidence>
<dbReference type="Pfam" id="PF00520">
    <property type="entry name" value="Ion_trans"/>
    <property type="match status" value="1"/>
</dbReference>
<evidence type="ECO:0000313" key="15">
    <source>
        <dbReference type="Proteomes" id="UP000054686"/>
    </source>
</evidence>
<evidence type="ECO:0000256" key="7">
    <source>
        <dbReference type="ARBA" id="ARBA00022958"/>
    </source>
</evidence>
<evidence type="ECO:0000256" key="11">
    <source>
        <dbReference type="ARBA" id="ARBA00023303"/>
    </source>
</evidence>
<sequence length="233" mass="25352">MRERLYSLLNGDGRAAMWYGRVMTALIVASLLPLCFKGSSPVLESIEYVCVLVFIADYLARWATADLKVGKGGLSFLIYPFTPMAIIDLLSILPVFNALNDALRTLRVLRLFRALRAFKLIRYSKSTSAIAAVFEKQREALLAVLCLAIGYILVSALAIFNVEPETFNTFFDAVYWAVVSLTTVGYGDLYPSSDVGRTIAMISSLMGVAVVALPSGIITAGMLDELRGGGISD</sequence>
<evidence type="ECO:0000256" key="6">
    <source>
        <dbReference type="ARBA" id="ARBA00022882"/>
    </source>
</evidence>
<evidence type="ECO:0000256" key="10">
    <source>
        <dbReference type="ARBA" id="ARBA00023136"/>
    </source>
</evidence>
<dbReference type="InterPro" id="IPR005821">
    <property type="entry name" value="Ion_trans_dom"/>
</dbReference>
<dbReference type="InterPro" id="IPR028325">
    <property type="entry name" value="VG_K_chnl"/>
</dbReference>
<dbReference type="GO" id="GO:0005249">
    <property type="term" value="F:voltage-gated potassium channel activity"/>
    <property type="evidence" value="ECO:0007669"/>
    <property type="project" value="InterPro"/>
</dbReference>
<dbReference type="InterPro" id="IPR003968">
    <property type="entry name" value="K_chnl_volt-dep_Kv"/>
</dbReference>
<evidence type="ECO:0000313" key="14">
    <source>
        <dbReference type="EMBL" id="KSW13428.1"/>
    </source>
</evidence>
<keyword evidence="11" id="KW-0407">Ion channel</keyword>
<feature type="transmembrane region" description="Helical" evidence="12">
    <location>
        <begin position="76"/>
        <end position="99"/>
    </location>
</feature>
<feature type="transmembrane region" description="Helical" evidence="12">
    <location>
        <begin position="140"/>
        <end position="161"/>
    </location>
</feature>
<accession>A0A0V8RZE2</accession>
<keyword evidence="10 12" id="KW-0472">Membrane</keyword>
<dbReference type="SUPFAM" id="SSF81324">
    <property type="entry name" value="Voltage-gated potassium channels"/>
    <property type="match status" value="1"/>
</dbReference>
<feature type="transmembrane region" description="Helical" evidence="12">
    <location>
        <begin position="48"/>
        <end position="64"/>
    </location>
</feature>
<gene>
    <name evidence="14" type="ORF">APY09_03530</name>
</gene>
<evidence type="ECO:0000256" key="4">
    <source>
        <dbReference type="ARBA" id="ARBA00022692"/>
    </source>
</evidence>
<evidence type="ECO:0000256" key="8">
    <source>
        <dbReference type="ARBA" id="ARBA00022989"/>
    </source>
</evidence>
<evidence type="ECO:0000256" key="2">
    <source>
        <dbReference type="ARBA" id="ARBA00022448"/>
    </source>
</evidence>
<dbReference type="PANTHER" id="PTHR11537">
    <property type="entry name" value="VOLTAGE-GATED POTASSIUM CHANNEL"/>
    <property type="match status" value="1"/>
</dbReference>
<keyword evidence="5" id="KW-0631">Potassium channel</keyword>
<evidence type="ECO:0000256" key="12">
    <source>
        <dbReference type="SAM" id="Phobius"/>
    </source>
</evidence>
<reference evidence="14 15" key="1">
    <citation type="submission" date="2015-10" db="EMBL/GenBank/DDBJ databases">
        <title>Draft Genome of Actinomyces odontolyticus subsp. actinosynbacter strain XH001.</title>
        <authorList>
            <person name="Mclean J.S."/>
            <person name="He X."/>
        </authorList>
    </citation>
    <scope>NUCLEOTIDE SEQUENCE [LARGE SCALE GENOMIC DNA]</scope>
    <source>
        <strain evidence="14 15">XH001</strain>
    </source>
</reference>
<keyword evidence="8 12" id="KW-1133">Transmembrane helix</keyword>
<keyword evidence="6" id="KW-0851">Voltage-gated channel</keyword>
<keyword evidence="4 12" id="KW-0812">Transmembrane</keyword>
<proteinExistence type="predicted"/>
<organism evidence="14 15">
    <name type="scientific">Schaalia odontolytica</name>
    <dbReference type="NCBI Taxonomy" id="1660"/>
    <lineage>
        <taxon>Bacteria</taxon>
        <taxon>Bacillati</taxon>
        <taxon>Actinomycetota</taxon>
        <taxon>Actinomycetes</taxon>
        <taxon>Actinomycetales</taxon>
        <taxon>Actinomycetaceae</taxon>
        <taxon>Schaalia</taxon>
    </lineage>
</organism>
<dbReference type="AlphaFoldDB" id="A0A0V8RZE2"/>